<protein>
    <submittedName>
        <fullName evidence="1">Restriction endonuclease</fullName>
    </submittedName>
</protein>
<keyword evidence="1" id="KW-0540">Nuclease</keyword>
<keyword evidence="2" id="KW-1185">Reference proteome</keyword>
<reference evidence="2" key="1">
    <citation type="submission" date="2023-07" db="EMBL/GenBank/DDBJ databases">
        <title>30 novel species of actinomycetes from the DSMZ collection.</title>
        <authorList>
            <person name="Nouioui I."/>
        </authorList>
    </citation>
    <scope>NUCLEOTIDE SEQUENCE [LARGE SCALE GENOMIC DNA]</scope>
    <source>
        <strain evidence="2">DSM 44918</strain>
    </source>
</reference>
<proteinExistence type="predicted"/>
<dbReference type="PANTHER" id="PTHR38733">
    <property type="entry name" value="PROTEIN MCRC"/>
    <property type="match status" value="1"/>
</dbReference>
<dbReference type="EMBL" id="JAVREM010000042">
    <property type="protein sequence ID" value="MDT0321548.1"/>
    <property type="molecule type" value="Genomic_DNA"/>
</dbReference>
<sequence>MTRAHARVLPLREGKKATEHTLTNGQAKLLGDSRLVDISPAAGDNRWQVRARTNSPKVGAVRLGRGADAIELRIAPKIAVDRVMFLLGYASEHADWQAEPVQAAVRDDLLPIVADAFLRGAERALRPGVLFGYRQTEATLPMLRGRLRAADQLRRHPGLPLPLEVTYDEHTPDIPENQLLLGAARRLLRLPGLSAATRTGLRRLVAGLHGVTPPAPGVPPPAWTASRLNDRYGPALGLAELVLRGGSYELDDGRRVQVDGLLLDMAKIFETFLCRTLAEALRERTGGVTKLDHRKNPRHHLDTGKRHALWPDLVHYLPGDGPDLRPVLVVDAKYKDKTASDDLYQMLAYCLRLGVDTGHLVRVAGAPDTITIPLGTDEIRVRQHVLDLDAPPHRLRQFVAALADELSQTKT</sequence>
<gene>
    <name evidence="1" type="ORF">RNC47_24770</name>
</gene>
<dbReference type="Pfam" id="PF10117">
    <property type="entry name" value="McrBC"/>
    <property type="match status" value="1"/>
</dbReference>
<evidence type="ECO:0000313" key="2">
    <source>
        <dbReference type="Proteomes" id="UP001183420"/>
    </source>
</evidence>
<accession>A0ABU2LVD9</accession>
<dbReference type="Proteomes" id="UP001183420">
    <property type="component" value="Unassembled WGS sequence"/>
</dbReference>
<dbReference type="GO" id="GO:0004519">
    <property type="term" value="F:endonuclease activity"/>
    <property type="evidence" value="ECO:0007669"/>
    <property type="project" value="UniProtKB-KW"/>
</dbReference>
<dbReference type="InterPro" id="IPR019292">
    <property type="entry name" value="McrC"/>
</dbReference>
<name>A0ABU2LVD9_9ACTN</name>
<keyword evidence="1" id="KW-0255">Endonuclease</keyword>
<comment type="caution">
    <text evidence="1">The sequence shown here is derived from an EMBL/GenBank/DDBJ whole genome shotgun (WGS) entry which is preliminary data.</text>
</comment>
<dbReference type="RefSeq" id="WP_311601771.1">
    <property type="nucleotide sequence ID" value="NZ_JAVREM010000042.1"/>
</dbReference>
<evidence type="ECO:0000313" key="1">
    <source>
        <dbReference type="EMBL" id="MDT0321548.1"/>
    </source>
</evidence>
<dbReference type="PANTHER" id="PTHR38733:SF1">
    <property type="entry name" value="TYPE IV METHYL-DIRECTED RESTRICTION ENZYME ECOKMCRBC"/>
    <property type="match status" value="1"/>
</dbReference>
<organism evidence="1 2">
    <name type="scientific">Streptomyces millisiae</name>
    <dbReference type="NCBI Taxonomy" id="3075542"/>
    <lineage>
        <taxon>Bacteria</taxon>
        <taxon>Bacillati</taxon>
        <taxon>Actinomycetota</taxon>
        <taxon>Actinomycetes</taxon>
        <taxon>Kitasatosporales</taxon>
        <taxon>Streptomycetaceae</taxon>
        <taxon>Streptomyces</taxon>
    </lineage>
</organism>
<keyword evidence="1" id="KW-0378">Hydrolase</keyword>